<evidence type="ECO:0000313" key="3">
    <source>
        <dbReference type="Proteomes" id="UP000298663"/>
    </source>
</evidence>
<dbReference type="Proteomes" id="UP000298663">
    <property type="component" value="Unassembled WGS sequence"/>
</dbReference>
<keyword evidence="1" id="KW-0812">Transmembrane</keyword>
<evidence type="ECO:0000256" key="1">
    <source>
        <dbReference type="SAM" id="Phobius"/>
    </source>
</evidence>
<comment type="caution">
    <text evidence="2">The sequence shown here is derived from an EMBL/GenBank/DDBJ whole genome shotgun (WGS) entry which is preliminary data.</text>
</comment>
<name>A0A4U5LP84_STECR</name>
<reference evidence="2 3" key="1">
    <citation type="journal article" date="2015" name="Genome Biol.">
        <title>Comparative genomics of Steinernema reveals deeply conserved gene regulatory networks.</title>
        <authorList>
            <person name="Dillman A.R."/>
            <person name="Macchietto M."/>
            <person name="Porter C.F."/>
            <person name="Rogers A."/>
            <person name="Williams B."/>
            <person name="Antoshechkin I."/>
            <person name="Lee M.M."/>
            <person name="Goodwin Z."/>
            <person name="Lu X."/>
            <person name="Lewis E.E."/>
            <person name="Goodrich-Blair H."/>
            <person name="Stock S.P."/>
            <person name="Adams B.J."/>
            <person name="Sternberg P.W."/>
            <person name="Mortazavi A."/>
        </authorList>
    </citation>
    <scope>NUCLEOTIDE SEQUENCE [LARGE SCALE GENOMIC DNA]</scope>
    <source>
        <strain evidence="2 3">ALL</strain>
    </source>
</reference>
<protein>
    <submittedName>
        <fullName evidence="2">Uncharacterized protein</fullName>
    </submittedName>
</protein>
<gene>
    <name evidence="2" type="ORF">L596_030390</name>
</gene>
<dbReference type="EMBL" id="AZBU02000014">
    <property type="protein sequence ID" value="TKR57727.1"/>
    <property type="molecule type" value="Genomic_DNA"/>
</dbReference>
<sequence>MVVPFQIVVKFVLFSAFVMLSIPGTPVSRLKRFNSQADKEYFERFRPFLERQVKKEGVLKHPKILAVDVESQVVNDYIDDIAPEDGKDFGGYDDHEVSLEF</sequence>
<keyword evidence="1" id="KW-1133">Transmembrane helix</keyword>
<dbReference type="AlphaFoldDB" id="A0A4U5LP84"/>
<accession>A0A4U5LP84</accession>
<organism evidence="2 3">
    <name type="scientific">Steinernema carpocapsae</name>
    <name type="common">Entomopathogenic nematode</name>
    <dbReference type="NCBI Taxonomy" id="34508"/>
    <lineage>
        <taxon>Eukaryota</taxon>
        <taxon>Metazoa</taxon>
        <taxon>Ecdysozoa</taxon>
        <taxon>Nematoda</taxon>
        <taxon>Chromadorea</taxon>
        <taxon>Rhabditida</taxon>
        <taxon>Tylenchina</taxon>
        <taxon>Panagrolaimomorpha</taxon>
        <taxon>Strongyloidoidea</taxon>
        <taxon>Steinernematidae</taxon>
        <taxon>Steinernema</taxon>
    </lineage>
</organism>
<keyword evidence="3" id="KW-1185">Reference proteome</keyword>
<proteinExistence type="predicted"/>
<keyword evidence="1" id="KW-0472">Membrane</keyword>
<feature type="transmembrane region" description="Helical" evidence="1">
    <location>
        <begin position="6"/>
        <end position="25"/>
    </location>
</feature>
<evidence type="ECO:0000313" key="2">
    <source>
        <dbReference type="EMBL" id="TKR57727.1"/>
    </source>
</evidence>
<reference evidence="2 3" key="2">
    <citation type="journal article" date="2019" name="G3 (Bethesda)">
        <title>Hybrid Assembly of the Genome of the Entomopathogenic Nematode Steinernema carpocapsae Identifies the X-Chromosome.</title>
        <authorList>
            <person name="Serra L."/>
            <person name="Macchietto M."/>
            <person name="Macias-Munoz A."/>
            <person name="McGill C.J."/>
            <person name="Rodriguez I.M."/>
            <person name="Rodriguez B."/>
            <person name="Murad R."/>
            <person name="Mortazavi A."/>
        </authorList>
    </citation>
    <scope>NUCLEOTIDE SEQUENCE [LARGE SCALE GENOMIC DNA]</scope>
    <source>
        <strain evidence="2 3">ALL</strain>
    </source>
</reference>